<organism evidence="2 3">
    <name type="scientific">Macaca fascicularis</name>
    <name type="common">Crab-eating macaque</name>
    <name type="synonym">Cynomolgus monkey</name>
    <dbReference type="NCBI Taxonomy" id="9541"/>
    <lineage>
        <taxon>Eukaryota</taxon>
        <taxon>Metazoa</taxon>
        <taxon>Chordata</taxon>
        <taxon>Craniata</taxon>
        <taxon>Vertebrata</taxon>
        <taxon>Euteleostomi</taxon>
        <taxon>Mammalia</taxon>
        <taxon>Eutheria</taxon>
        <taxon>Euarchontoglires</taxon>
        <taxon>Primates</taxon>
        <taxon>Haplorrhini</taxon>
        <taxon>Catarrhini</taxon>
        <taxon>Cercopithecidae</taxon>
        <taxon>Cercopithecinae</taxon>
        <taxon>Macaca</taxon>
    </lineage>
</organism>
<dbReference type="GeneTree" id="ENSGT01150000287168"/>
<accession>A0A7N9D353</accession>
<reference evidence="2" key="2">
    <citation type="submission" date="2025-08" db="UniProtKB">
        <authorList>
            <consortium name="Ensembl"/>
        </authorList>
    </citation>
    <scope>IDENTIFICATION</scope>
</reference>
<keyword evidence="1" id="KW-0472">Membrane</keyword>
<dbReference type="AlphaFoldDB" id="A0A7N9D353"/>
<proteinExistence type="predicted"/>
<name>A0A7N9D353_MACFA</name>
<evidence type="ECO:0000313" key="3">
    <source>
        <dbReference type="Proteomes" id="UP000233100"/>
    </source>
</evidence>
<sequence length="65" mass="7366">CWRLGLVILSSVTFLQCLHIIIIKKNKSRVHVHNVQVCYICIHVPCWCAVPINSSFTLASSFILV</sequence>
<keyword evidence="3" id="KW-1185">Reference proteome</keyword>
<feature type="transmembrane region" description="Helical" evidence="1">
    <location>
        <begin position="6"/>
        <end position="23"/>
    </location>
</feature>
<keyword evidence="1" id="KW-1133">Transmembrane helix</keyword>
<protein>
    <submittedName>
        <fullName evidence="2">Uncharacterized protein</fullName>
    </submittedName>
</protein>
<dbReference type="Proteomes" id="UP000233100">
    <property type="component" value="Chromosome X"/>
</dbReference>
<keyword evidence="1" id="KW-0812">Transmembrane</keyword>
<evidence type="ECO:0000313" key="2">
    <source>
        <dbReference type="Ensembl" id="ENSMFAP00000059608.1"/>
    </source>
</evidence>
<reference evidence="2" key="3">
    <citation type="submission" date="2025-09" db="UniProtKB">
        <authorList>
            <consortium name="Ensembl"/>
        </authorList>
    </citation>
    <scope>IDENTIFICATION</scope>
</reference>
<evidence type="ECO:0000256" key="1">
    <source>
        <dbReference type="SAM" id="Phobius"/>
    </source>
</evidence>
<reference evidence="2 3" key="1">
    <citation type="submission" date="2013-03" db="EMBL/GenBank/DDBJ databases">
        <authorList>
            <person name="Warren W."/>
            <person name="Wilson R.K."/>
        </authorList>
    </citation>
    <scope>NUCLEOTIDE SEQUENCE</scope>
</reference>
<dbReference type="Ensembl" id="ENSMFAT00000099807.1">
    <property type="protein sequence ID" value="ENSMFAP00000059608.1"/>
    <property type="gene ID" value="ENSMFAG00000063039.1"/>
</dbReference>